<evidence type="ECO:0000313" key="3">
    <source>
        <dbReference type="Proteomes" id="UP000008281"/>
    </source>
</evidence>
<feature type="region of interest" description="Disordered" evidence="1">
    <location>
        <begin position="672"/>
        <end position="742"/>
    </location>
</feature>
<feature type="compositionally biased region" description="Basic and acidic residues" evidence="1">
    <location>
        <begin position="713"/>
        <end position="742"/>
    </location>
</feature>
<feature type="region of interest" description="Disordered" evidence="1">
    <location>
        <begin position="777"/>
        <end position="800"/>
    </location>
</feature>
<keyword evidence="3" id="KW-1185">Reference proteome</keyword>
<evidence type="ECO:0000313" key="2">
    <source>
        <dbReference type="EMBL" id="EFP10464.1"/>
    </source>
</evidence>
<dbReference type="eggNOG" id="ENOG502SGA9">
    <property type="taxonomic scope" value="Eukaryota"/>
</dbReference>
<feature type="compositionally biased region" description="Polar residues" evidence="1">
    <location>
        <begin position="700"/>
        <end position="712"/>
    </location>
</feature>
<dbReference type="AlphaFoldDB" id="E3MVZ2"/>
<feature type="compositionally biased region" description="Low complexity" evidence="1">
    <location>
        <begin position="458"/>
        <end position="469"/>
    </location>
</feature>
<protein>
    <submittedName>
        <fullName evidence="2">Uncharacterized protein</fullName>
    </submittedName>
</protein>
<sequence>MEVVCTEDWRTYTPFAVKGWSVSRNSKFSPYAGWGRYQKPPTGAARSLETGKRKKPVSLAPTQAGDGIRSLQQEQQEVWRQVKGRNLLERTSNSEKEGGVAAGVATSEVGTWDDHRVIPPTNACGTGEASTVIHTQPKDASGVSPSISQNPTETGGMSGVGSDANLIVNQLKEIGEIRDLKSLSDIDGTRRHQLLGYTEELVKATEEDNEKDSVPRVLTETAREDCNVSASANKDRIATIDEKTSEDDKKRAFPTARKNLATTWDAVETIQAEQPNNLVSRTGQMNRTIFEASRTSQLVDSPSTKIQCLERKVSETCLCSGVVDMVGKWDDYRVISPTTPTSPRARSLSSNRGLRPQILHTPVVVRQQGVSRDESAADMDLSQRLIDASEGILENSHPPMANILTPIRNGGPQSEEEKDENILHLDNTVRYEVYVSTPNQRNEESPNPEDVQTAVTASGGTTSPGSTPPLRLSNGNFPKIQEAVASEANDEDEDEANQVNQRRAEINKEEGFLPHVMAPPFKSATSLPAHEDINNSVRSFKDQLVTINSDASQEDSRRAFLTVLKYRARRRAENMLIEKPESTLNELVQGLKEMFECTSHVQRNKAHPRSSKQLPGESSADSLFHRTIKLAMQLYHEYQKNPEYQKEDVTLEKFLEGLNQAIKSQVIREALPTTDRTRSTTLEGEARLVPNEQPLEPTQLPAQSEASLANTATDHEDRDDCRDHRSERQGRDDNYRGRSSEIDSQVSRREIFLTFTGKCHYCGKVGHMARSHNLKQRTVANQQKSKDPASNHQTIQGDAEEEASCLREMILWQDLRIHELKEWNDRLRRDNSSSTSRDQTSQADPPSAMALWTIFGQKNKFPRSKFNLV</sequence>
<dbReference type="HOGENOM" id="CLU_021770_0_0_1"/>
<reference evidence="2" key="1">
    <citation type="submission" date="2007-07" db="EMBL/GenBank/DDBJ databases">
        <title>PCAP assembly of the Caenorhabditis remanei genome.</title>
        <authorList>
            <consortium name="The Caenorhabditis remanei Sequencing Consortium"/>
            <person name="Wilson R.K."/>
        </authorList>
    </citation>
    <scope>NUCLEOTIDE SEQUENCE [LARGE SCALE GENOMIC DNA]</scope>
    <source>
        <strain evidence="2">PB4641</strain>
    </source>
</reference>
<gene>
    <name evidence="2" type="ORF">CRE_22947</name>
</gene>
<evidence type="ECO:0000256" key="1">
    <source>
        <dbReference type="SAM" id="MobiDB-lite"/>
    </source>
</evidence>
<dbReference type="EMBL" id="DS268485">
    <property type="protein sequence ID" value="EFP10464.1"/>
    <property type="molecule type" value="Genomic_DNA"/>
</dbReference>
<feature type="compositionally biased region" description="Polar residues" evidence="1">
    <location>
        <begin position="143"/>
        <end position="155"/>
    </location>
</feature>
<feature type="region of interest" description="Disordered" evidence="1">
    <location>
        <begin position="438"/>
        <end position="475"/>
    </location>
</feature>
<accession>E3MVZ2</accession>
<feature type="region of interest" description="Disordered" evidence="1">
    <location>
        <begin position="39"/>
        <end position="63"/>
    </location>
</feature>
<proteinExistence type="predicted"/>
<organism evidence="3">
    <name type="scientific">Caenorhabditis remanei</name>
    <name type="common">Caenorhabditis vulgaris</name>
    <dbReference type="NCBI Taxonomy" id="31234"/>
    <lineage>
        <taxon>Eukaryota</taxon>
        <taxon>Metazoa</taxon>
        <taxon>Ecdysozoa</taxon>
        <taxon>Nematoda</taxon>
        <taxon>Chromadorea</taxon>
        <taxon>Rhabditida</taxon>
        <taxon>Rhabditina</taxon>
        <taxon>Rhabditomorpha</taxon>
        <taxon>Rhabditoidea</taxon>
        <taxon>Rhabditidae</taxon>
        <taxon>Peloderinae</taxon>
        <taxon>Caenorhabditis</taxon>
    </lineage>
</organism>
<feature type="region of interest" description="Disordered" evidence="1">
    <location>
        <begin position="136"/>
        <end position="160"/>
    </location>
</feature>
<dbReference type="InParanoid" id="E3MVZ2"/>
<dbReference type="Proteomes" id="UP000008281">
    <property type="component" value="Unassembled WGS sequence"/>
</dbReference>
<name>E3MVZ2_CAERE</name>